<feature type="transmembrane region" description="Helical" evidence="1">
    <location>
        <begin position="50"/>
        <end position="71"/>
    </location>
</feature>
<evidence type="ECO:0000313" key="4">
    <source>
        <dbReference type="Proteomes" id="UP000051686"/>
    </source>
</evidence>
<dbReference type="Proteomes" id="UP000051686">
    <property type="component" value="Unassembled WGS sequence"/>
</dbReference>
<dbReference type="AlphaFoldDB" id="A0A0R1MIA3"/>
<organism evidence="3 4">
    <name type="scientific">Liquorilactobacillus oeni DSM 19972</name>
    <dbReference type="NCBI Taxonomy" id="1423777"/>
    <lineage>
        <taxon>Bacteria</taxon>
        <taxon>Bacillati</taxon>
        <taxon>Bacillota</taxon>
        <taxon>Bacilli</taxon>
        <taxon>Lactobacillales</taxon>
        <taxon>Lactobacillaceae</taxon>
        <taxon>Liquorilactobacillus</taxon>
    </lineage>
</organism>
<reference evidence="3 4" key="1">
    <citation type="journal article" date="2015" name="Genome Announc.">
        <title>Expanding the biotechnology potential of lactobacilli through comparative genomics of 213 strains and associated genera.</title>
        <authorList>
            <person name="Sun Z."/>
            <person name="Harris H.M."/>
            <person name="McCann A."/>
            <person name="Guo C."/>
            <person name="Argimon S."/>
            <person name="Zhang W."/>
            <person name="Yang X."/>
            <person name="Jeffery I.B."/>
            <person name="Cooney J.C."/>
            <person name="Kagawa T.F."/>
            <person name="Liu W."/>
            <person name="Song Y."/>
            <person name="Salvetti E."/>
            <person name="Wrobel A."/>
            <person name="Rasinkangas P."/>
            <person name="Parkhill J."/>
            <person name="Rea M.C."/>
            <person name="O'Sullivan O."/>
            <person name="Ritari J."/>
            <person name="Douillard F.P."/>
            <person name="Paul Ross R."/>
            <person name="Yang R."/>
            <person name="Briner A.E."/>
            <person name="Felis G.E."/>
            <person name="de Vos W.M."/>
            <person name="Barrangou R."/>
            <person name="Klaenhammer T.R."/>
            <person name="Caufield P.W."/>
            <person name="Cui Y."/>
            <person name="Zhang H."/>
            <person name="O'Toole P.W."/>
        </authorList>
    </citation>
    <scope>NUCLEOTIDE SEQUENCE [LARGE SCALE GENOMIC DNA]</scope>
    <source>
        <strain evidence="3 4">DSM 19972</strain>
    </source>
</reference>
<keyword evidence="1" id="KW-1133">Transmembrane helix</keyword>
<comment type="caution">
    <text evidence="3">The sequence shown here is derived from an EMBL/GenBank/DDBJ whole genome shotgun (WGS) entry which is preliminary data.</text>
</comment>
<sequence>MGNRLITRRLVSGVLLLLWSLVAFHGSMFYLGSANYEYMLKNGGRAEANIANNSGIAFVILGIYLIVLGFLFVSTCKKRPRKLIEYSVVASWFIVTFIIGFTAYPQIPGILKNTMSVAFFLVLLGLPFKHGFRNMPFVGEDNKLPKAQPVQAAKTAIVAPTSEGTELRDLKKLLDEGIITQEEFEAKKKKVLGI</sequence>
<evidence type="ECO:0000313" key="3">
    <source>
        <dbReference type="EMBL" id="KRL05013.1"/>
    </source>
</evidence>
<evidence type="ECO:0000256" key="1">
    <source>
        <dbReference type="SAM" id="Phobius"/>
    </source>
</evidence>
<evidence type="ECO:0000259" key="2">
    <source>
        <dbReference type="Pfam" id="PF09851"/>
    </source>
</evidence>
<accession>A0A0R1MIA3</accession>
<protein>
    <recommendedName>
        <fullName evidence="2">SHOCT domain-containing protein</fullName>
    </recommendedName>
</protein>
<keyword evidence="4" id="KW-1185">Reference proteome</keyword>
<dbReference type="Pfam" id="PF09851">
    <property type="entry name" value="SHOCT"/>
    <property type="match status" value="1"/>
</dbReference>
<proteinExistence type="predicted"/>
<dbReference type="PATRIC" id="fig|1423777.3.peg.1279"/>
<feature type="transmembrane region" description="Helical" evidence="1">
    <location>
        <begin position="110"/>
        <end position="128"/>
    </location>
</feature>
<dbReference type="EMBL" id="AZEH01000037">
    <property type="protein sequence ID" value="KRL05013.1"/>
    <property type="molecule type" value="Genomic_DNA"/>
</dbReference>
<keyword evidence="1" id="KW-0812">Transmembrane</keyword>
<feature type="transmembrane region" description="Helical" evidence="1">
    <location>
        <begin position="83"/>
        <end position="104"/>
    </location>
</feature>
<name>A0A0R1MIA3_9LACO</name>
<keyword evidence="1" id="KW-0472">Membrane</keyword>
<dbReference type="InterPro" id="IPR018649">
    <property type="entry name" value="SHOCT"/>
</dbReference>
<gene>
    <name evidence="3" type="ORF">FD46_GL001238</name>
</gene>
<dbReference type="OrthoDB" id="1908357at2"/>
<dbReference type="RefSeq" id="WP_057896104.1">
    <property type="nucleotide sequence ID" value="NZ_AZEH01000037.1"/>
</dbReference>
<feature type="domain" description="SHOCT" evidence="2">
    <location>
        <begin position="165"/>
        <end position="192"/>
    </location>
</feature>